<keyword evidence="1" id="KW-0732">Signal</keyword>
<gene>
    <name evidence="6" type="ORF">HPF_21410</name>
</gene>
<dbReference type="Pfam" id="PF14930">
    <property type="entry name" value="Qn_am_d_aII"/>
    <property type="match status" value="1"/>
</dbReference>
<dbReference type="InterPro" id="IPR036909">
    <property type="entry name" value="Cyt_c-like_dom_sf"/>
</dbReference>
<dbReference type="AlphaFoldDB" id="A0A4P6X139"/>
<evidence type="ECO:0000259" key="3">
    <source>
        <dbReference type="Pfam" id="PF09099"/>
    </source>
</evidence>
<keyword evidence="7" id="KW-1185">Reference proteome</keyword>
<dbReference type="RefSeq" id="WP_133157785.1">
    <property type="nucleotide sequence ID" value="NZ_CP037867.1"/>
</dbReference>
<dbReference type="InterPro" id="IPR014756">
    <property type="entry name" value="Ig_E-set"/>
</dbReference>
<evidence type="ECO:0000313" key="7">
    <source>
        <dbReference type="Proteomes" id="UP000293912"/>
    </source>
</evidence>
<dbReference type="KEGG" id="hpse:HPF_21410"/>
<dbReference type="SUPFAM" id="SSF81296">
    <property type="entry name" value="E set domains"/>
    <property type="match status" value="2"/>
</dbReference>
<dbReference type="Gene3D" id="2.60.40.10">
    <property type="entry name" value="Immunoglobulins"/>
    <property type="match status" value="2"/>
</dbReference>
<dbReference type="InterPro" id="IPR015184">
    <property type="entry name" value="QH-AmDH_asu_dom_IV"/>
</dbReference>
<organism evidence="6 7">
    <name type="scientific">Hydrogenophaga pseudoflava</name>
    <name type="common">Pseudomonas carboxydoflava</name>
    <dbReference type="NCBI Taxonomy" id="47421"/>
    <lineage>
        <taxon>Bacteria</taxon>
        <taxon>Pseudomonadati</taxon>
        <taxon>Pseudomonadota</taxon>
        <taxon>Betaproteobacteria</taxon>
        <taxon>Burkholderiales</taxon>
        <taxon>Comamonadaceae</taxon>
        <taxon>Hydrogenophaga</taxon>
    </lineage>
</organism>
<dbReference type="NCBIfam" id="TIGR03908">
    <property type="entry name" value="QH_alpha"/>
    <property type="match status" value="1"/>
</dbReference>
<evidence type="ECO:0000259" key="4">
    <source>
        <dbReference type="Pfam" id="PF09100"/>
    </source>
</evidence>
<dbReference type="Proteomes" id="UP000293912">
    <property type="component" value="Chromosome"/>
</dbReference>
<dbReference type="EMBL" id="CP037867">
    <property type="protein sequence ID" value="QBM30262.1"/>
    <property type="molecule type" value="Genomic_DNA"/>
</dbReference>
<dbReference type="InterPro" id="IPR013783">
    <property type="entry name" value="Ig-like_fold"/>
</dbReference>
<evidence type="ECO:0000256" key="1">
    <source>
        <dbReference type="SAM" id="SignalP"/>
    </source>
</evidence>
<dbReference type="InterPro" id="IPR015183">
    <property type="entry name" value="QH-AmDH_asu_dom_III"/>
</dbReference>
<dbReference type="Gene3D" id="2.40.128.120">
    <property type="entry name" value="Quinohemoprotein amine dehydrogenase alpha subunit, domain 2"/>
    <property type="match status" value="1"/>
</dbReference>
<dbReference type="InterPro" id="IPR036718">
    <property type="entry name" value="H-AmDH_asu_dom2_sf"/>
</dbReference>
<dbReference type="InterPro" id="IPR009111">
    <property type="entry name" value="QH-AmDH_asu_dom2"/>
</dbReference>
<sequence length="527" mass="56760" precursor="true">MNWKQTLRSLLPLGAALAWLAATPAAGAATAQEIINSKCVTCHTKVGDQVNRLQQRKSPESWLMTVTRMRTMHGAQLSPEEVRTVVKHLADTQGLAPSETQGARFAMERRLNTIEQHKTELFGQMCARCHSGARVELQRRPMAEWEHLVHFHLGQFPTTEYQAGGRDRDWLGIALKEMVPYLAKTYPYESKAWDDWKTQAPVSPVGRWTVAGRWPGKGDYAGVMTVAAGNAADRYAVELDGSWADGSPLKGSGAALVYTGYEWRADLDVGGVKMRQVMALDGDRASGRMFERDQDASGGDLNAARQDKGAVVLAVQPALIRAGETTTLRIVGTGLDGEVKLPKGLSVAETVSRDANQLVLKVSAAKSAARGVKALQVGAASSPLAVFDRIDYVKVAPEYAVGRIGGNGGSTPVVQGRFEAIAHSVGRDGKKGTKDDWAIGPVPAKWSVEPFNETAKEDRDAEFAGLMDADTGIFTPAGAGPNPKRRMSTNNAGNLNAVATVTEGKKTLTGKGHFIVTVQRWNNPPLP</sequence>
<feature type="chain" id="PRO_5020829008" evidence="1">
    <location>
        <begin position="29"/>
        <end position="527"/>
    </location>
</feature>
<dbReference type="SUPFAM" id="SSF46626">
    <property type="entry name" value="Cytochrome c"/>
    <property type="match status" value="2"/>
</dbReference>
<dbReference type="InterPro" id="IPR015182">
    <property type="entry name" value="QH-AmDH_asu_heme-bd_dom"/>
</dbReference>
<dbReference type="GO" id="GO:0020037">
    <property type="term" value="F:heme binding"/>
    <property type="evidence" value="ECO:0007669"/>
    <property type="project" value="InterPro"/>
</dbReference>
<dbReference type="InterPro" id="IPR023887">
    <property type="entry name" value="QH-AmDH_asu"/>
</dbReference>
<evidence type="ECO:0000259" key="5">
    <source>
        <dbReference type="Pfam" id="PF14930"/>
    </source>
</evidence>
<dbReference type="Pfam" id="PF09099">
    <property type="entry name" value="Qn_am_d_aIII"/>
    <property type="match status" value="1"/>
</dbReference>
<feature type="domain" description="Quinohemoprotein amine dehydrogenase alpha subunit" evidence="3">
    <location>
        <begin position="311"/>
        <end position="388"/>
    </location>
</feature>
<name>A0A4P6X139_HYDPS</name>
<evidence type="ECO:0000259" key="2">
    <source>
        <dbReference type="Pfam" id="PF09098"/>
    </source>
</evidence>
<dbReference type="GO" id="GO:0009055">
    <property type="term" value="F:electron transfer activity"/>
    <property type="evidence" value="ECO:0007669"/>
    <property type="project" value="InterPro"/>
</dbReference>
<dbReference type="Gene3D" id="1.10.760.10">
    <property type="entry name" value="Cytochrome c-like domain"/>
    <property type="match status" value="1"/>
</dbReference>
<protein>
    <submittedName>
        <fullName evidence="6">Quinohemoprotein amine dehydrogenase A, alpha subunit, heme binding</fullName>
    </submittedName>
</protein>
<feature type="domain" description="Quinohemoprotein amine dehydrogenase alpha subunit" evidence="4">
    <location>
        <begin position="393"/>
        <end position="526"/>
    </location>
</feature>
<evidence type="ECO:0000313" key="6">
    <source>
        <dbReference type="EMBL" id="QBM30262.1"/>
    </source>
</evidence>
<reference evidence="6 7" key="1">
    <citation type="submission" date="2019-03" db="EMBL/GenBank/DDBJ databases">
        <authorList>
            <person name="Sebastian G."/>
            <person name="Baumann P."/>
            <person name="Ruckert C."/>
            <person name="Kalinowski J."/>
            <person name="Nebel B."/>
            <person name="Takors R."/>
            <person name="Blombach B."/>
        </authorList>
    </citation>
    <scope>NUCLEOTIDE SEQUENCE [LARGE SCALE GENOMIC DNA]</scope>
    <source>
        <strain evidence="6 7">DSM 1084</strain>
    </source>
</reference>
<feature type="domain" description="Quinohemoprotein amine dehydrogenase alpha subunit" evidence="5">
    <location>
        <begin position="206"/>
        <end position="305"/>
    </location>
</feature>
<feature type="signal peptide" evidence="1">
    <location>
        <begin position="1"/>
        <end position="28"/>
    </location>
</feature>
<accession>A0A4P6X139</accession>
<proteinExistence type="predicted"/>
<dbReference type="Pfam" id="PF09100">
    <property type="entry name" value="Qn_am_d_aIV"/>
    <property type="match status" value="1"/>
</dbReference>
<dbReference type="SUPFAM" id="SSF69298">
    <property type="entry name" value="Quinohemoprotein amine dehydrogenase A chain, domain 3"/>
    <property type="match status" value="1"/>
</dbReference>
<feature type="domain" description="Quinohemoprotein amine dehydrogenase alpha subunit haem binding" evidence="2">
    <location>
        <begin position="30"/>
        <end position="193"/>
    </location>
</feature>
<dbReference type="Pfam" id="PF09098">
    <property type="entry name" value="Dehyd-heme_bind"/>
    <property type="match status" value="1"/>
</dbReference>